<evidence type="ECO:0000256" key="1">
    <source>
        <dbReference type="SAM" id="MobiDB-lite"/>
    </source>
</evidence>
<gene>
    <name evidence="3" type="primary">LOC108630761</name>
</gene>
<evidence type="ECO:0000313" key="2">
    <source>
        <dbReference type="Proteomes" id="UP000694925"/>
    </source>
</evidence>
<protein>
    <submittedName>
        <fullName evidence="3">Uncharacterized protein DDB_G0287625-like isoform X1</fullName>
    </submittedName>
</protein>
<feature type="compositionally biased region" description="Polar residues" evidence="1">
    <location>
        <begin position="429"/>
        <end position="442"/>
    </location>
</feature>
<dbReference type="GeneID" id="108630761"/>
<feature type="region of interest" description="Disordered" evidence="1">
    <location>
        <begin position="429"/>
        <end position="463"/>
    </location>
</feature>
<keyword evidence="2" id="KW-1185">Reference proteome</keyword>
<evidence type="ECO:0000313" key="3">
    <source>
        <dbReference type="RefSeq" id="XP_017889735.1"/>
    </source>
</evidence>
<organism evidence="2 3">
    <name type="scientific">Ceratina calcarata</name>
    <dbReference type="NCBI Taxonomy" id="156304"/>
    <lineage>
        <taxon>Eukaryota</taxon>
        <taxon>Metazoa</taxon>
        <taxon>Ecdysozoa</taxon>
        <taxon>Arthropoda</taxon>
        <taxon>Hexapoda</taxon>
        <taxon>Insecta</taxon>
        <taxon>Pterygota</taxon>
        <taxon>Neoptera</taxon>
        <taxon>Endopterygota</taxon>
        <taxon>Hymenoptera</taxon>
        <taxon>Apocrita</taxon>
        <taxon>Aculeata</taxon>
        <taxon>Apoidea</taxon>
        <taxon>Anthophila</taxon>
        <taxon>Apidae</taxon>
        <taxon>Ceratina</taxon>
        <taxon>Zadontomerus</taxon>
    </lineage>
</organism>
<dbReference type="PANTHER" id="PTHR33198">
    <property type="entry name" value="ANK_REP_REGION DOMAIN-CONTAINING PROTEIN-RELATED"/>
    <property type="match status" value="1"/>
</dbReference>
<sequence length="463" mass="53529">MQNDEIRKALIPHRHKNKQLVASSKMELIVRPPSPLSDSGNIKENWKDWKMDFLVYLGVNCKNESEEKKMFFLKQYIGEFGIKIVNKIIENMINKNNITMLLTNLDEHFGVHSESHDVPENEVTNRYKFFTAERTTGSIAKYANHLQRLAAPCKFGEIKDSLIRDKIILEVKDGRLRKKLFKEENLDLPKLITIWNKHVAEASERKQDTFKEKKNNDDTKNTSTENNKNDIKTTPNNNVSRNKTVPKRNDNNNSDDDRESTTSSCSNTNWENNTQQFKRNCWRCNTKHPMKRCPAWGNKCEKCGEYRHFTNQCRLPFRNYDKRNVNEQNTSRNMHINESNFQHERQLQPSAPQLDFIATGQTLYPVLPTTSSVHGPLPQPPVGYNQNQSHRTGTPGMIPNMPNAHAEWSWMHNENLKSREVLQNNAYAPDTISRSPTNNHSGPQGAGEAKNTKVKSKNECILQ</sequence>
<accession>A0AAJ7NDE3</accession>
<feature type="compositionally biased region" description="Basic and acidic residues" evidence="1">
    <location>
        <begin position="203"/>
        <end position="220"/>
    </location>
</feature>
<dbReference type="Proteomes" id="UP000694925">
    <property type="component" value="Unplaced"/>
</dbReference>
<name>A0AAJ7NDE3_9HYME</name>
<dbReference type="RefSeq" id="XP_017889735.1">
    <property type="nucleotide sequence ID" value="XM_018034246.2"/>
</dbReference>
<proteinExistence type="predicted"/>
<dbReference type="KEGG" id="ccal:108630761"/>
<reference evidence="3" key="1">
    <citation type="submission" date="2025-08" db="UniProtKB">
        <authorList>
            <consortium name="RefSeq"/>
        </authorList>
    </citation>
    <scope>IDENTIFICATION</scope>
    <source>
        <tissue evidence="3">Whole body</tissue>
    </source>
</reference>
<feature type="compositionally biased region" description="Polar residues" evidence="1">
    <location>
        <begin position="232"/>
        <end position="243"/>
    </location>
</feature>
<feature type="region of interest" description="Disordered" evidence="1">
    <location>
        <begin position="203"/>
        <end position="269"/>
    </location>
</feature>
<dbReference type="AlphaFoldDB" id="A0AAJ7NDE3"/>